<dbReference type="InterPro" id="IPR005546">
    <property type="entry name" value="Autotransporte_beta"/>
</dbReference>
<dbReference type="Pfam" id="PF03797">
    <property type="entry name" value="Autotransporter"/>
    <property type="match status" value="1"/>
</dbReference>
<proteinExistence type="predicted"/>
<evidence type="ECO:0000313" key="2">
    <source>
        <dbReference type="EMBL" id="SCZ00449.1"/>
    </source>
</evidence>
<dbReference type="PROSITE" id="PS51208">
    <property type="entry name" value="AUTOTRANSPORTER"/>
    <property type="match status" value="1"/>
</dbReference>
<dbReference type="GO" id="GO:0019867">
    <property type="term" value="C:outer membrane"/>
    <property type="evidence" value="ECO:0007669"/>
    <property type="project" value="InterPro"/>
</dbReference>
<keyword evidence="3" id="KW-1185">Reference proteome</keyword>
<organism evidence="2 3">
    <name type="scientific">Microvirga guangxiensis</name>
    <dbReference type="NCBI Taxonomy" id="549386"/>
    <lineage>
        <taxon>Bacteria</taxon>
        <taxon>Pseudomonadati</taxon>
        <taxon>Pseudomonadota</taxon>
        <taxon>Alphaproteobacteria</taxon>
        <taxon>Hyphomicrobiales</taxon>
        <taxon>Methylobacteriaceae</taxon>
        <taxon>Microvirga</taxon>
    </lineage>
</organism>
<protein>
    <submittedName>
        <fullName evidence="2">Outer membrane autotransporter barrel domain-containing protein</fullName>
    </submittedName>
</protein>
<name>A0A1G5KKF7_9HYPH</name>
<dbReference type="EMBL" id="FMVJ01000010">
    <property type="protein sequence ID" value="SCZ00449.1"/>
    <property type="molecule type" value="Genomic_DNA"/>
</dbReference>
<dbReference type="Gene3D" id="2.40.128.130">
    <property type="entry name" value="Autotransporter beta-domain"/>
    <property type="match status" value="1"/>
</dbReference>
<dbReference type="AlphaFoldDB" id="A0A1G5KKF7"/>
<reference evidence="3" key="1">
    <citation type="submission" date="2016-10" db="EMBL/GenBank/DDBJ databases">
        <authorList>
            <person name="Varghese N."/>
            <person name="Submissions S."/>
        </authorList>
    </citation>
    <scope>NUCLEOTIDE SEQUENCE [LARGE SCALE GENOMIC DNA]</scope>
    <source>
        <strain evidence="3">CGMCC 1.7666</strain>
    </source>
</reference>
<dbReference type="Proteomes" id="UP000199569">
    <property type="component" value="Unassembled WGS sequence"/>
</dbReference>
<accession>A0A1G5KKF7</accession>
<gene>
    <name evidence="2" type="ORF">SAMN02927923_03354</name>
</gene>
<dbReference type="InterPro" id="IPR036709">
    <property type="entry name" value="Autotransporte_beta_dom_sf"/>
</dbReference>
<dbReference type="STRING" id="549386.SAMN02927923_03354"/>
<evidence type="ECO:0000313" key="3">
    <source>
        <dbReference type="Proteomes" id="UP000199569"/>
    </source>
</evidence>
<sequence>MIYGAAKWDAINVRLGALYAHHNVDVNRTITVPGFGDRVGSSYDGLSLMAFGEVGYAFDLGGLTLEPFIGASVMRLRLDGFQEEGGAAVLTGYGLTYDLGTTTLGLRTEAKLGLDLPLTVHGMVGWRHAFGNVNPSALFAFSGGASAFSAAGIPIDRDAFVAEAGLDWQIGQNMTLGVPYASQIGKRAQEHAVKGSFTWHFETR</sequence>
<feature type="domain" description="Autotransporter" evidence="1">
    <location>
        <begin position="1"/>
        <end position="201"/>
    </location>
</feature>
<dbReference type="SUPFAM" id="SSF103515">
    <property type="entry name" value="Autotransporter"/>
    <property type="match status" value="1"/>
</dbReference>
<dbReference type="InterPro" id="IPR006315">
    <property type="entry name" value="OM_autotransptr_brl_dom"/>
</dbReference>
<dbReference type="NCBIfam" id="TIGR01414">
    <property type="entry name" value="autotrans_barl"/>
    <property type="match status" value="1"/>
</dbReference>
<evidence type="ECO:0000259" key="1">
    <source>
        <dbReference type="PROSITE" id="PS51208"/>
    </source>
</evidence>